<sequence>MFEKTAKRDWAWKQYHIEDADKDSGYDLYGKPAEAVVKEYYRRKG</sequence>
<organism evidence="1 2">
    <name type="scientific">Anaerocolumna cellulosilytica</name>
    <dbReference type="NCBI Taxonomy" id="433286"/>
    <lineage>
        <taxon>Bacteria</taxon>
        <taxon>Bacillati</taxon>
        <taxon>Bacillota</taxon>
        <taxon>Clostridia</taxon>
        <taxon>Lachnospirales</taxon>
        <taxon>Lachnospiraceae</taxon>
        <taxon>Anaerocolumna</taxon>
    </lineage>
</organism>
<evidence type="ECO:0000313" key="2">
    <source>
        <dbReference type="Proteomes" id="UP000515561"/>
    </source>
</evidence>
<dbReference type="EMBL" id="AP023367">
    <property type="protein sequence ID" value="BCJ95176.1"/>
    <property type="molecule type" value="Genomic_DNA"/>
</dbReference>
<reference evidence="1 2" key="1">
    <citation type="journal article" date="2016" name="Int. J. Syst. Evol. Microbiol.">
        <title>Descriptions of Anaerotaenia torta gen. nov., sp. nov. and Anaerocolumna cellulosilytica gen. nov., sp. nov. isolated from a methanogenic reactor of cattle waste.</title>
        <authorList>
            <person name="Uek A."/>
            <person name="Ohtaki Y."/>
            <person name="Kaku N."/>
            <person name="Ueki K."/>
        </authorList>
    </citation>
    <scope>NUCLEOTIDE SEQUENCE [LARGE SCALE GENOMIC DNA]</scope>
    <source>
        <strain evidence="1 2">SN021</strain>
    </source>
</reference>
<keyword evidence="2" id="KW-1185">Reference proteome</keyword>
<evidence type="ECO:0000313" key="1">
    <source>
        <dbReference type="EMBL" id="BCJ95176.1"/>
    </source>
</evidence>
<dbReference type="KEGG" id="acel:acsn021_27450"/>
<name>A0A6S6QZH3_9FIRM</name>
<dbReference type="AlphaFoldDB" id="A0A6S6QZH3"/>
<gene>
    <name evidence="1" type="ORF">acsn021_27450</name>
</gene>
<dbReference type="Proteomes" id="UP000515561">
    <property type="component" value="Chromosome"/>
</dbReference>
<protein>
    <submittedName>
        <fullName evidence="1">Uncharacterized protein</fullName>
    </submittedName>
</protein>
<accession>A0A6S6QZH3</accession>
<proteinExistence type="predicted"/>